<evidence type="ECO:0000256" key="5">
    <source>
        <dbReference type="ARBA" id="ARBA00022847"/>
    </source>
</evidence>
<feature type="transmembrane region" description="Helical" evidence="8">
    <location>
        <begin position="306"/>
        <end position="327"/>
    </location>
</feature>
<keyword evidence="3" id="KW-1003">Cell membrane</keyword>
<dbReference type="PANTHER" id="PTHR43528">
    <property type="entry name" value="ALPHA-KETOGLUTARATE PERMEASE"/>
    <property type="match status" value="1"/>
</dbReference>
<dbReference type="InterPro" id="IPR051084">
    <property type="entry name" value="H+-coupled_symporters"/>
</dbReference>
<feature type="domain" description="Major facilitator superfamily (MFS) profile" evidence="9">
    <location>
        <begin position="15"/>
        <end position="427"/>
    </location>
</feature>
<reference evidence="10" key="1">
    <citation type="journal article" date="2010" name="J. Biotechnol.">
        <title>Degradation of fumonisin B1 by the consecutive action of two bacterial enzymes.</title>
        <authorList>
            <person name="Heinl S."/>
            <person name="Hartinger D."/>
            <person name="Thamhesl M."/>
            <person name="Vekiru E."/>
            <person name="Krska R."/>
            <person name="Schatzmayr G."/>
            <person name="Moll W.-D."/>
            <person name="Grabherr R."/>
        </authorList>
    </citation>
    <scope>NUCLEOTIDE SEQUENCE</scope>
    <source>
        <strain evidence="10">MTA144</strain>
    </source>
</reference>
<dbReference type="GO" id="GO:0005886">
    <property type="term" value="C:plasma membrane"/>
    <property type="evidence" value="ECO:0007669"/>
    <property type="project" value="UniProtKB-SubCell"/>
</dbReference>
<dbReference type="Gene3D" id="1.20.1250.20">
    <property type="entry name" value="MFS general substrate transporter like domains"/>
    <property type="match status" value="2"/>
</dbReference>
<keyword evidence="2" id="KW-0813">Transport</keyword>
<evidence type="ECO:0000259" key="9">
    <source>
        <dbReference type="PROSITE" id="PS50850"/>
    </source>
</evidence>
<feature type="transmembrane region" description="Helical" evidence="8">
    <location>
        <begin position="87"/>
        <end position="108"/>
    </location>
</feature>
<dbReference type="PROSITE" id="PS00217">
    <property type="entry name" value="SUGAR_TRANSPORT_2"/>
    <property type="match status" value="1"/>
</dbReference>
<organism evidence="10">
    <name type="scientific">Sphingopyxis macrogoltabida</name>
    <name type="common">Sphingomonas macrogoltabidus</name>
    <dbReference type="NCBI Taxonomy" id="33050"/>
    <lineage>
        <taxon>Bacteria</taxon>
        <taxon>Pseudomonadati</taxon>
        <taxon>Pseudomonadota</taxon>
        <taxon>Alphaproteobacteria</taxon>
        <taxon>Sphingomonadales</taxon>
        <taxon>Sphingomonadaceae</taxon>
        <taxon>Sphingopyxis</taxon>
    </lineage>
</organism>
<dbReference type="GO" id="GO:0015293">
    <property type="term" value="F:symporter activity"/>
    <property type="evidence" value="ECO:0007669"/>
    <property type="project" value="UniProtKB-KW"/>
</dbReference>
<dbReference type="FunFam" id="1.20.1250.20:FF:000001">
    <property type="entry name" value="Dicarboxylate MFS transporter"/>
    <property type="match status" value="1"/>
</dbReference>
<sequence length="431" mass="46097">MEHMKSVRDRSSVMQIVRVASGNCLEQYDFFVYGFYAAYIARSFFPTGDNATSLMLSLATFGAGFLMRPLGAIFLGSYIDRVGRRKGLIVTLAIMAVGTLTIAMTPSYEAIGLLAPVIVLVGRLLQGFSAGAESGGVSVYLAEIASPKSRGFFTSWQSASQQVAVMIAAAIGLALQSTLSPEQMNDWGWRVPLLIGCLIIPVILWLRRSLPETKAYLHMEHKAHSIGESLRELQQSWGLILTGMAMSILTTTTFYMITAYTPTFGEKALGLSPQDVLLVTIMVGVSNFLWLPIGGALSDRIGRTPILLVVPVTVLAIAFPLMSWLVAAPTFGALAAVLLTFSACFGLYNGALIARLTEIMPPAIRTLGFSLAFSLATSLFGGFTPLVSTALIHATGSNSAPAIWLCFAAFISFVGVAASTRLSRPIAEGAR</sequence>
<dbReference type="SUPFAM" id="SSF103473">
    <property type="entry name" value="MFS general substrate transporter"/>
    <property type="match status" value="1"/>
</dbReference>
<dbReference type="Pfam" id="PF00083">
    <property type="entry name" value="Sugar_tr"/>
    <property type="match status" value="1"/>
</dbReference>
<feature type="transmembrane region" description="Helical" evidence="8">
    <location>
        <begin position="402"/>
        <end position="422"/>
    </location>
</feature>
<gene>
    <name evidence="10" type="primary">fumG</name>
</gene>
<keyword evidence="6 8" id="KW-1133">Transmembrane helix</keyword>
<feature type="transmembrane region" description="Helical" evidence="8">
    <location>
        <begin position="187"/>
        <end position="206"/>
    </location>
</feature>
<evidence type="ECO:0000256" key="6">
    <source>
        <dbReference type="ARBA" id="ARBA00022989"/>
    </source>
</evidence>
<keyword evidence="5" id="KW-0769">Symport</keyword>
<comment type="subcellular location">
    <subcellularLocation>
        <location evidence="1">Cell membrane</location>
        <topology evidence="1">Multi-pass membrane protein</topology>
    </subcellularLocation>
</comment>
<dbReference type="InterPro" id="IPR005828">
    <property type="entry name" value="MFS_sugar_transport-like"/>
</dbReference>
<dbReference type="AlphaFoldDB" id="D2D3B9"/>
<evidence type="ECO:0000256" key="1">
    <source>
        <dbReference type="ARBA" id="ARBA00004651"/>
    </source>
</evidence>
<protein>
    <submittedName>
        <fullName evidence="10">FumG</fullName>
    </submittedName>
</protein>
<keyword evidence="7 8" id="KW-0472">Membrane</keyword>
<evidence type="ECO:0000256" key="4">
    <source>
        <dbReference type="ARBA" id="ARBA00022692"/>
    </source>
</evidence>
<feature type="transmembrane region" description="Helical" evidence="8">
    <location>
        <begin position="51"/>
        <end position="75"/>
    </location>
</feature>
<dbReference type="PANTHER" id="PTHR43528:SF6">
    <property type="entry name" value="CITRATE-PROTON SYMPORTER"/>
    <property type="match status" value="1"/>
</dbReference>
<evidence type="ECO:0000256" key="7">
    <source>
        <dbReference type="ARBA" id="ARBA00023136"/>
    </source>
</evidence>
<feature type="transmembrane region" description="Helical" evidence="8">
    <location>
        <begin position="333"/>
        <end position="354"/>
    </location>
</feature>
<proteinExistence type="predicted"/>
<dbReference type="NCBIfam" id="NF011656">
    <property type="entry name" value="PRK15075.1"/>
    <property type="match status" value="1"/>
</dbReference>
<evidence type="ECO:0000256" key="3">
    <source>
        <dbReference type="ARBA" id="ARBA00022475"/>
    </source>
</evidence>
<keyword evidence="4 8" id="KW-0812">Transmembrane</keyword>
<dbReference type="InterPro" id="IPR020846">
    <property type="entry name" value="MFS_dom"/>
</dbReference>
<dbReference type="PROSITE" id="PS50850">
    <property type="entry name" value="MFS"/>
    <property type="match status" value="1"/>
</dbReference>
<feature type="transmembrane region" description="Helical" evidence="8">
    <location>
        <begin position="237"/>
        <end position="257"/>
    </location>
</feature>
<evidence type="ECO:0000256" key="8">
    <source>
        <dbReference type="SAM" id="Phobius"/>
    </source>
</evidence>
<feature type="transmembrane region" description="Helical" evidence="8">
    <location>
        <begin position="28"/>
        <end position="45"/>
    </location>
</feature>
<dbReference type="EMBL" id="FJ426269">
    <property type="protein sequence ID" value="ACS27059.1"/>
    <property type="molecule type" value="Genomic_DNA"/>
</dbReference>
<dbReference type="InterPro" id="IPR005829">
    <property type="entry name" value="Sugar_transporter_CS"/>
</dbReference>
<evidence type="ECO:0000256" key="2">
    <source>
        <dbReference type="ARBA" id="ARBA00022448"/>
    </source>
</evidence>
<feature type="transmembrane region" description="Helical" evidence="8">
    <location>
        <begin position="366"/>
        <end position="390"/>
    </location>
</feature>
<dbReference type="InterPro" id="IPR036259">
    <property type="entry name" value="MFS_trans_sf"/>
</dbReference>
<name>D2D3B9_SPHMC</name>
<evidence type="ECO:0000313" key="10">
    <source>
        <dbReference type="EMBL" id="ACS27059.1"/>
    </source>
</evidence>
<feature type="transmembrane region" description="Helical" evidence="8">
    <location>
        <begin position="277"/>
        <end position="294"/>
    </location>
</feature>
<accession>D2D3B9</accession>